<accession>A0ABP6LC75</accession>
<evidence type="ECO:0000259" key="1">
    <source>
        <dbReference type="Pfam" id="PF01717"/>
    </source>
</evidence>
<dbReference type="InterPro" id="IPR002629">
    <property type="entry name" value="Met_Synth_C/arc"/>
</dbReference>
<dbReference type="SUPFAM" id="SSF51726">
    <property type="entry name" value="UROD/MetE-like"/>
    <property type="match status" value="1"/>
</dbReference>
<protein>
    <submittedName>
        <fullName evidence="2">Methionine synthase</fullName>
    </submittedName>
</protein>
<dbReference type="EMBL" id="BAAAVS010000021">
    <property type="protein sequence ID" value="GAA3035332.1"/>
    <property type="molecule type" value="Genomic_DNA"/>
</dbReference>
<dbReference type="Pfam" id="PF01717">
    <property type="entry name" value="Meth_synt_2"/>
    <property type="match status" value="1"/>
</dbReference>
<evidence type="ECO:0000313" key="2">
    <source>
        <dbReference type="EMBL" id="GAA3035332.1"/>
    </source>
</evidence>
<reference evidence="3" key="1">
    <citation type="journal article" date="2019" name="Int. J. Syst. Evol. Microbiol.">
        <title>The Global Catalogue of Microorganisms (GCM) 10K type strain sequencing project: providing services to taxonomists for standard genome sequencing and annotation.</title>
        <authorList>
            <consortium name="The Broad Institute Genomics Platform"/>
            <consortium name="The Broad Institute Genome Sequencing Center for Infectious Disease"/>
            <person name="Wu L."/>
            <person name="Ma J."/>
        </authorList>
    </citation>
    <scope>NUCLEOTIDE SEQUENCE [LARGE SCALE GENOMIC DNA]</scope>
    <source>
        <strain evidence="3">JCM 14234</strain>
    </source>
</reference>
<evidence type="ECO:0000313" key="3">
    <source>
        <dbReference type="Proteomes" id="UP001501035"/>
    </source>
</evidence>
<organism evidence="2 3">
    <name type="scientific">Gordonia defluvii</name>
    <dbReference type="NCBI Taxonomy" id="283718"/>
    <lineage>
        <taxon>Bacteria</taxon>
        <taxon>Bacillati</taxon>
        <taxon>Actinomycetota</taxon>
        <taxon>Actinomycetes</taxon>
        <taxon>Mycobacteriales</taxon>
        <taxon>Gordoniaceae</taxon>
        <taxon>Gordonia</taxon>
    </lineage>
</organism>
<gene>
    <name evidence="2" type="ORF">GCM10010528_15160</name>
</gene>
<dbReference type="InterPro" id="IPR038071">
    <property type="entry name" value="UROD/MetE-like_sf"/>
</dbReference>
<feature type="domain" description="Cobalamin-independent methionine synthase MetE C-terminal/archaeal" evidence="1">
    <location>
        <begin position="28"/>
        <end position="322"/>
    </location>
</feature>
<comment type="caution">
    <text evidence="2">The sequence shown here is derived from an EMBL/GenBank/DDBJ whole genome shotgun (WGS) entry which is preliminary data.</text>
</comment>
<dbReference type="Gene3D" id="3.20.20.210">
    <property type="match status" value="1"/>
</dbReference>
<dbReference type="Proteomes" id="UP001501035">
    <property type="component" value="Unassembled WGS sequence"/>
</dbReference>
<sequence>MPGVDPLAAARLAFGEVALPFVPELPGRGAGADMVGRAAGLLIDIPMDTHLGGYRLGSGRTRLMSRADGFLCADFDAVEEVIERSGSIGTRPARFAPGAKAAPVKLASIGPFTFAACVELPSGHKVLHDRGAWRDVVGSLGEGLARRADDLANRTGADVVVELDEPMIGSVIDGQIPPLTRLDVNRAIPVSEVAEALLAISSRVGRPLVLHSCGAPRWDLITRLSGYAVSMDVAGVGPGDYDALGGFLDGGGRLIAGVVPTMMPATALSADELAARLVAVVDRIGLSRKVFREQVIVSPTCGLAGAGDWAGRALALATRVADQLRHVD</sequence>
<keyword evidence="3" id="KW-1185">Reference proteome</keyword>
<proteinExistence type="predicted"/>
<name>A0ABP6LC75_9ACTN</name>